<evidence type="ECO:0000313" key="3">
    <source>
        <dbReference type="Proteomes" id="UP000470246"/>
    </source>
</evidence>
<sequence length="63" mass="6642">MTQSDAGDTGDRDATPPTTEQVDVEIHRLRSAGEPADAGEPTATQIAGEYERGDTARPEMDPG</sequence>
<accession>A0A7K3W4J8</accession>
<dbReference type="Proteomes" id="UP000470246">
    <property type="component" value="Unassembled WGS sequence"/>
</dbReference>
<gene>
    <name evidence="2" type="ORF">GCU56_14755</name>
</gene>
<protein>
    <submittedName>
        <fullName evidence="2">Uncharacterized protein</fullName>
    </submittedName>
</protein>
<dbReference type="RefSeq" id="WP_163482479.1">
    <property type="nucleotide sequence ID" value="NZ_JAAGWF010000015.1"/>
</dbReference>
<comment type="caution">
    <text evidence="2">The sequence shown here is derived from an EMBL/GenBank/DDBJ whole genome shotgun (WGS) entry which is preliminary data.</text>
</comment>
<name>A0A7K3W4J8_9ACTN</name>
<dbReference type="AlphaFoldDB" id="A0A7K3W4J8"/>
<proteinExistence type="predicted"/>
<feature type="region of interest" description="Disordered" evidence="1">
    <location>
        <begin position="1"/>
        <end position="63"/>
    </location>
</feature>
<reference evidence="2 3" key="1">
    <citation type="submission" date="2020-02" db="EMBL/GenBank/DDBJ databases">
        <title>Geodermatophilus sabuli CPCC 205279 I12A-02694.</title>
        <authorList>
            <person name="Jiang Z."/>
        </authorList>
    </citation>
    <scope>NUCLEOTIDE SEQUENCE [LARGE SCALE GENOMIC DNA]</scope>
    <source>
        <strain evidence="2 3">I12A-02694</strain>
    </source>
</reference>
<organism evidence="2 3">
    <name type="scientific">Geodermatophilus sabuli</name>
    <dbReference type="NCBI Taxonomy" id="1564158"/>
    <lineage>
        <taxon>Bacteria</taxon>
        <taxon>Bacillati</taxon>
        <taxon>Actinomycetota</taxon>
        <taxon>Actinomycetes</taxon>
        <taxon>Geodermatophilales</taxon>
        <taxon>Geodermatophilaceae</taxon>
        <taxon>Geodermatophilus</taxon>
    </lineage>
</organism>
<keyword evidence="3" id="KW-1185">Reference proteome</keyword>
<evidence type="ECO:0000313" key="2">
    <source>
        <dbReference type="EMBL" id="NEK59124.1"/>
    </source>
</evidence>
<feature type="compositionally biased region" description="Basic and acidic residues" evidence="1">
    <location>
        <begin position="49"/>
        <end position="63"/>
    </location>
</feature>
<dbReference type="EMBL" id="JAAGWF010000015">
    <property type="protein sequence ID" value="NEK59124.1"/>
    <property type="molecule type" value="Genomic_DNA"/>
</dbReference>
<evidence type="ECO:0000256" key="1">
    <source>
        <dbReference type="SAM" id="MobiDB-lite"/>
    </source>
</evidence>